<evidence type="ECO:0000256" key="7">
    <source>
        <dbReference type="ARBA" id="ARBA00022737"/>
    </source>
</evidence>
<dbReference type="GO" id="GO:0005829">
    <property type="term" value="C:cytosol"/>
    <property type="evidence" value="ECO:0007669"/>
    <property type="project" value="TreeGrafter"/>
</dbReference>
<comment type="catalytic activity">
    <reaction evidence="8 9">
        <text>L-arginyl-[protein] + NAD(+) = N(omega)-(ADP-D-ribosyl)-L-arginyl-[protein] + nicotinamide + H(+)</text>
        <dbReference type="Rhea" id="RHEA:19149"/>
        <dbReference type="Rhea" id="RHEA-COMP:10532"/>
        <dbReference type="Rhea" id="RHEA-COMP:15087"/>
        <dbReference type="ChEBI" id="CHEBI:15378"/>
        <dbReference type="ChEBI" id="CHEBI:17154"/>
        <dbReference type="ChEBI" id="CHEBI:29965"/>
        <dbReference type="ChEBI" id="CHEBI:57540"/>
        <dbReference type="ChEBI" id="CHEBI:142554"/>
        <dbReference type="EC" id="2.4.2.31"/>
    </reaction>
</comment>
<dbReference type="InterPro" id="IPR000768">
    <property type="entry name" value="ART"/>
</dbReference>
<comment type="similarity">
    <text evidence="1 9">Belongs to the Arg-specific ADP-ribosyltransferase family.</text>
</comment>
<keyword evidence="9" id="KW-0521">NADP</keyword>
<dbReference type="Pfam" id="PF13516">
    <property type="entry name" value="LRR_6"/>
    <property type="match status" value="4"/>
</dbReference>
<dbReference type="InterPro" id="IPR001611">
    <property type="entry name" value="Leu-rich_rpt"/>
</dbReference>
<dbReference type="EC" id="2.4.2.31" evidence="9"/>
<evidence type="ECO:0000313" key="11">
    <source>
        <dbReference type="EMBL" id="CAF1034520.1"/>
    </source>
</evidence>
<organism evidence="11 14">
    <name type="scientific">Didymodactylos carnosus</name>
    <dbReference type="NCBI Taxonomy" id="1234261"/>
    <lineage>
        <taxon>Eukaryota</taxon>
        <taxon>Metazoa</taxon>
        <taxon>Spiralia</taxon>
        <taxon>Gnathifera</taxon>
        <taxon>Rotifera</taxon>
        <taxon>Eurotatoria</taxon>
        <taxon>Bdelloidea</taxon>
        <taxon>Philodinida</taxon>
        <taxon>Philodinidae</taxon>
        <taxon>Didymodactylos</taxon>
    </lineage>
</organism>
<name>A0A814JBG4_9BILA</name>
<dbReference type="EMBL" id="CAJOBC010003892">
    <property type="protein sequence ID" value="CAF3805196.1"/>
    <property type="molecule type" value="Genomic_DNA"/>
</dbReference>
<dbReference type="GO" id="GO:0005096">
    <property type="term" value="F:GTPase activator activity"/>
    <property type="evidence" value="ECO:0007669"/>
    <property type="project" value="UniProtKB-KW"/>
</dbReference>
<keyword evidence="2" id="KW-0343">GTPase activation</keyword>
<dbReference type="GO" id="GO:0006913">
    <property type="term" value="P:nucleocytoplasmic transport"/>
    <property type="evidence" value="ECO:0007669"/>
    <property type="project" value="TreeGrafter"/>
</dbReference>
<evidence type="ECO:0000256" key="3">
    <source>
        <dbReference type="ARBA" id="ARBA00022614"/>
    </source>
</evidence>
<dbReference type="OrthoDB" id="120976at2759"/>
<dbReference type="PANTHER" id="PTHR24113">
    <property type="entry name" value="RAN GTPASE-ACTIVATING PROTEIN 1"/>
    <property type="match status" value="1"/>
</dbReference>
<dbReference type="GO" id="GO:0048471">
    <property type="term" value="C:perinuclear region of cytoplasm"/>
    <property type="evidence" value="ECO:0007669"/>
    <property type="project" value="TreeGrafter"/>
</dbReference>
<dbReference type="Proteomes" id="UP000663829">
    <property type="component" value="Unassembled WGS sequence"/>
</dbReference>
<dbReference type="EMBL" id="CAJNOK010001932">
    <property type="protein sequence ID" value="CAF0836644.1"/>
    <property type="molecule type" value="Genomic_DNA"/>
</dbReference>
<protein>
    <recommendedName>
        <fullName evidence="9">NAD(P)(+)--arginine ADP-ribosyltransferase</fullName>
        <ecNumber evidence="9">2.4.2.31</ecNumber>
    </recommendedName>
    <alternativeName>
        <fullName evidence="9">Mono(ADP-ribosyl)transferase</fullName>
    </alternativeName>
</protein>
<dbReference type="Gene3D" id="3.90.176.10">
    <property type="entry name" value="Toxin ADP-ribosyltransferase, Chain A, domain 1"/>
    <property type="match status" value="1"/>
</dbReference>
<gene>
    <name evidence="11" type="ORF">GPM918_LOCUS15454</name>
    <name evidence="10" type="ORF">OVA965_LOCUS6426</name>
    <name evidence="13" type="ORF">SRO942_LOCUS15454</name>
    <name evidence="12" type="ORF">TMI583_LOCUS6422</name>
</gene>
<evidence type="ECO:0000313" key="12">
    <source>
        <dbReference type="EMBL" id="CAF3621478.1"/>
    </source>
</evidence>
<keyword evidence="4 9" id="KW-0328">Glycosyltransferase</keyword>
<dbReference type="GO" id="GO:0031267">
    <property type="term" value="F:small GTPase binding"/>
    <property type="evidence" value="ECO:0007669"/>
    <property type="project" value="TreeGrafter"/>
</dbReference>
<keyword evidence="5 9" id="KW-0808">Transferase</keyword>
<dbReference type="Gene3D" id="3.80.10.10">
    <property type="entry name" value="Ribonuclease Inhibitor"/>
    <property type="match status" value="2"/>
</dbReference>
<keyword evidence="6" id="KW-0548">Nucleotidyltransferase</keyword>
<dbReference type="PANTHER" id="PTHR24113:SF12">
    <property type="entry name" value="RAN GTPASE-ACTIVATING PROTEIN 1"/>
    <property type="match status" value="1"/>
</dbReference>
<evidence type="ECO:0000256" key="5">
    <source>
        <dbReference type="ARBA" id="ARBA00022679"/>
    </source>
</evidence>
<evidence type="ECO:0000256" key="1">
    <source>
        <dbReference type="ARBA" id="ARBA00009558"/>
    </source>
</evidence>
<dbReference type="PROSITE" id="PS51996">
    <property type="entry name" value="TR_MART"/>
    <property type="match status" value="1"/>
</dbReference>
<keyword evidence="7" id="KW-0677">Repeat</keyword>
<dbReference type="InterPro" id="IPR027038">
    <property type="entry name" value="RanGap"/>
</dbReference>
<dbReference type="SUPFAM" id="SSF56399">
    <property type="entry name" value="ADP-ribosylation"/>
    <property type="match status" value="1"/>
</dbReference>
<dbReference type="Proteomes" id="UP000677228">
    <property type="component" value="Unassembled WGS sequence"/>
</dbReference>
<evidence type="ECO:0000256" key="9">
    <source>
        <dbReference type="RuleBase" id="RU361228"/>
    </source>
</evidence>
<dbReference type="SMART" id="SM00368">
    <property type="entry name" value="LRR_RI"/>
    <property type="match status" value="6"/>
</dbReference>
<dbReference type="Proteomes" id="UP000681722">
    <property type="component" value="Unassembled WGS sequence"/>
</dbReference>
<evidence type="ECO:0000256" key="6">
    <source>
        <dbReference type="ARBA" id="ARBA00022695"/>
    </source>
</evidence>
<dbReference type="Proteomes" id="UP000682733">
    <property type="component" value="Unassembled WGS sequence"/>
</dbReference>
<dbReference type="GO" id="GO:0005634">
    <property type="term" value="C:nucleus"/>
    <property type="evidence" value="ECO:0007669"/>
    <property type="project" value="TreeGrafter"/>
</dbReference>
<keyword evidence="3" id="KW-0433">Leucine-rich repeat</keyword>
<dbReference type="EMBL" id="CAJOBA010001932">
    <property type="protein sequence ID" value="CAF3621478.1"/>
    <property type="molecule type" value="Genomic_DNA"/>
</dbReference>
<evidence type="ECO:0000313" key="10">
    <source>
        <dbReference type="EMBL" id="CAF0836644.1"/>
    </source>
</evidence>
<dbReference type="InterPro" id="IPR032675">
    <property type="entry name" value="LRR_dom_sf"/>
</dbReference>
<accession>A0A814JBG4</accession>
<evidence type="ECO:0000256" key="2">
    <source>
        <dbReference type="ARBA" id="ARBA00022468"/>
    </source>
</evidence>
<keyword evidence="14" id="KW-1185">Reference proteome</keyword>
<evidence type="ECO:0000256" key="8">
    <source>
        <dbReference type="ARBA" id="ARBA00047597"/>
    </source>
</evidence>
<evidence type="ECO:0000313" key="13">
    <source>
        <dbReference type="EMBL" id="CAF3805196.1"/>
    </source>
</evidence>
<evidence type="ECO:0000256" key="4">
    <source>
        <dbReference type="ARBA" id="ARBA00022676"/>
    </source>
</evidence>
<keyword evidence="9" id="KW-0520">NAD</keyword>
<reference evidence="11" key="1">
    <citation type="submission" date="2021-02" db="EMBL/GenBank/DDBJ databases">
        <authorList>
            <person name="Nowell W R."/>
        </authorList>
    </citation>
    <scope>NUCLEOTIDE SEQUENCE</scope>
</reference>
<dbReference type="EMBL" id="CAJNOQ010003892">
    <property type="protein sequence ID" value="CAF1034520.1"/>
    <property type="molecule type" value="Genomic_DNA"/>
</dbReference>
<dbReference type="Pfam" id="PF01129">
    <property type="entry name" value="ART"/>
    <property type="match status" value="1"/>
</dbReference>
<proteinExistence type="inferred from homology"/>
<comment type="caution">
    <text evidence="11">The sequence shown here is derived from an EMBL/GenBank/DDBJ whole genome shotgun (WGS) entry which is preliminary data.</text>
</comment>
<evidence type="ECO:0000313" key="14">
    <source>
        <dbReference type="Proteomes" id="UP000663829"/>
    </source>
</evidence>
<sequence>MNTPVLSFSPNIKESSQDILESEIAIRSSRRPVDTVLETVLNNNSNSNQSDGNVLFQQLEHAPSHIGNMDQAQTVIEMASNPDNSSVTYTHDRYSDVGNESGRMLTPIQGYAQLPLVSLEEAVKPIETVIPDIQRQVYIAKERCKQPCPDGLTHDESAAILLYTMEWQPKEQSVYFVLNSILRLENRENIKPFYLYLKLVFTALWKLPSRRQTVYRGIDKDLNKEYELNKTYTWWGFSSTTETPAQTQMFLGKSGKTRTLFNIDCLHGKMIIDHSFFRNEKEILLLPAVQFEVVSKLNPSPDIYIIHLKEVIPKFELLQAPSPSFEKLSTHQPIPSANHVSTAPPYLTPVASTKGSSFGGSNSRAERLNDEVRRNREEQRADFQRSELTDNELQMAVLNEIKTNRNWTELRLSQNKITPRGLKELCQTLKTNTIITKILIWDNPLTDEGAKLFADLLMVNRTLISISLDGTQMTDAGISELATMLRSNNTLQELHVGDNEITDKGIITLAQSLKSNIGLQWLSIKNNKISDKSVPALVEMLKENETLSTLNLDHNYISDKGKFKLQQAITTNRVVKSLLIDNQSTRCKVQ</sequence>
<dbReference type="GO" id="GO:0016779">
    <property type="term" value="F:nucleotidyltransferase activity"/>
    <property type="evidence" value="ECO:0007669"/>
    <property type="project" value="UniProtKB-KW"/>
</dbReference>
<dbReference type="SUPFAM" id="SSF52047">
    <property type="entry name" value="RNI-like"/>
    <property type="match status" value="1"/>
</dbReference>
<dbReference type="GO" id="GO:0106274">
    <property type="term" value="F:NAD+-protein-arginine ADP-ribosyltransferase activity"/>
    <property type="evidence" value="ECO:0007669"/>
    <property type="project" value="UniProtKB-EC"/>
</dbReference>
<dbReference type="AlphaFoldDB" id="A0A814JBG4"/>